<evidence type="ECO:0000256" key="1">
    <source>
        <dbReference type="ARBA" id="ARBA00009437"/>
    </source>
</evidence>
<name>A0ABM8YGV9_9BACI</name>
<proteinExistence type="inferred from homology"/>
<dbReference type="PROSITE" id="PS50931">
    <property type="entry name" value="HTH_LYSR"/>
    <property type="match status" value="1"/>
</dbReference>
<evidence type="ECO:0000313" key="6">
    <source>
        <dbReference type="EMBL" id="CAG9615079.1"/>
    </source>
</evidence>
<keyword evidence="3" id="KW-0238">DNA-binding</keyword>
<keyword evidence="2" id="KW-0805">Transcription regulation</keyword>
<accession>A0ABM8YGV9</accession>
<keyword evidence="4" id="KW-0804">Transcription</keyword>
<evidence type="ECO:0000256" key="3">
    <source>
        <dbReference type="ARBA" id="ARBA00023125"/>
    </source>
</evidence>
<dbReference type="Pfam" id="PF00126">
    <property type="entry name" value="HTH_1"/>
    <property type="match status" value="1"/>
</dbReference>
<feature type="domain" description="HTH lysR-type" evidence="5">
    <location>
        <begin position="1"/>
        <end position="59"/>
    </location>
</feature>
<dbReference type="SUPFAM" id="SSF46785">
    <property type="entry name" value="Winged helix' DNA-binding domain"/>
    <property type="match status" value="1"/>
</dbReference>
<dbReference type="Pfam" id="PF03466">
    <property type="entry name" value="LysR_substrate"/>
    <property type="match status" value="1"/>
</dbReference>
<dbReference type="PANTHER" id="PTHR30419:SF24">
    <property type="entry name" value="HTH-TYPE TRANSCRIPTIONAL REGULATOR CZCR"/>
    <property type="match status" value="1"/>
</dbReference>
<comment type="similarity">
    <text evidence="1">Belongs to the LysR transcriptional regulatory family.</text>
</comment>
<reference evidence="6 7" key="1">
    <citation type="submission" date="2021-10" db="EMBL/GenBank/DDBJ databases">
        <authorList>
            <person name="Criscuolo A."/>
        </authorList>
    </citation>
    <scope>NUCLEOTIDE SEQUENCE [LARGE SCALE GENOMIC DNA]</scope>
    <source>
        <strain evidence="7">CIP 111899</strain>
    </source>
</reference>
<dbReference type="SUPFAM" id="SSF53850">
    <property type="entry name" value="Periplasmic binding protein-like II"/>
    <property type="match status" value="1"/>
</dbReference>
<organism evidence="6 7">
    <name type="scientific">Bacillus rhizoplanae</name>
    <dbReference type="NCBI Taxonomy" id="2880966"/>
    <lineage>
        <taxon>Bacteria</taxon>
        <taxon>Bacillati</taxon>
        <taxon>Bacillota</taxon>
        <taxon>Bacilli</taxon>
        <taxon>Bacillales</taxon>
        <taxon>Bacillaceae</taxon>
        <taxon>Bacillus</taxon>
    </lineage>
</organism>
<evidence type="ECO:0000259" key="5">
    <source>
        <dbReference type="PROSITE" id="PS50931"/>
    </source>
</evidence>
<dbReference type="RefSeq" id="WP_230576995.1">
    <property type="nucleotide sequence ID" value="NZ_CAKJTI010000053.1"/>
</dbReference>
<sequence>MTITQLQIFVKVVELGSFTKAARVLNMTQPAVSHAISSVESELDVTLIIRDKRKGLILTDVGNRILVHFRKILNGVEKVEQEAAMEKGYKVGTIRIGSFPSASAYFLPKMINIFREKYPNLELVLYEGTLKEVEEWLLSRVIDVGIVILPNKEMEIVPLTKEKMVVVLRDDHPLCEKEAITINDLEDEPIILGKGGYEPPIIDMFKQAGVTLRIEYAVSNIQTSLNMIQEGLGLGISAKLALTNLPPNVKTKELAPQVWREIALAVPSLRESSLAVQLFIEEFQGGLFAE</sequence>
<dbReference type="Gene3D" id="1.10.10.10">
    <property type="entry name" value="Winged helix-like DNA-binding domain superfamily/Winged helix DNA-binding domain"/>
    <property type="match status" value="1"/>
</dbReference>
<dbReference type="PRINTS" id="PR00039">
    <property type="entry name" value="HTHLYSR"/>
</dbReference>
<dbReference type="InterPro" id="IPR036388">
    <property type="entry name" value="WH-like_DNA-bd_sf"/>
</dbReference>
<dbReference type="Gene3D" id="3.40.190.290">
    <property type="match status" value="1"/>
</dbReference>
<comment type="caution">
    <text evidence="6">The sequence shown here is derived from an EMBL/GenBank/DDBJ whole genome shotgun (WGS) entry which is preliminary data.</text>
</comment>
<dbReference type="CDD" id="cd05466">
    <property type="entry name" value="PBP2_LTTR_substrate"/>
    <property type="match status" value="1"/>
</dbReference>
<dbReference type="Proteomes" id="UP000789423">
    <property type="component" value="Unassembled WGS sequence"/>
</dbReference>
<dbReference type="PANTHER" id="PTHR30419">
    <property type="entry name" value="HTH-TYPE TRANSCRIPTIONAL REGULATOR YBHD"/>
    <property type="match status" value="1"/>
</dbReference>
<keyword evidence="7" id="KW-1185">Reference proteome</keyword>
<dbReference type="InterPro" id="IPR050950">
    <property type="entry name" value="HTH-type_LysR_regulators"/>
</dbReference>
<evidence type="ECO:0000256" key="2">
    <source>
        <dbReference type="ARBA" id="ARBA00023015"/>
    </source>
</evidence>
<dbReference type="InterPro" id="IPR036390">
    <property type="entry name" value="WH_DNA-bd_sf"/>
</dbReference>
<gene>
    <name evidence="6" type="primary">gltC_4</name>
    <name evidence="6" type="ORF">BACCIP111899_04315</name>
</gene>
<dbReference type="EMBL" id="CAKJTI010000053">
    <property type="protein sequence ID" value="CAG9615079.1"/>
    <property type="molecule type" value="Genomic_DNA"/>
</dbReference>
<evidence type="ECO:0000313" key="7">
    <source>
        <dbReference type="Proteomes" id="UP000789423"/>
    </source>
</evidence>
<dbReference type="InterPro" id="IPR000847">
    <property type="entry name" value="LysR_HTH_N"/>
</dbReference>
<evidence type="ECO:0000256" key="4">
    <source>
        <dbReference type="ARBA" id="ARBA00023163"/>
    </source>
</evidence>
<protein>
    <submittedName>
        <fullName evidence="6">HTH-type transcriptional regulator GltC</fullName>
    </submittedName>
</protein>
<dbReference type="InterPro" id="IPR005119">
    <property type="entry name" value="LysR_subst-bd"/>
</dbReference>